<feature type="region of interest" description="Disordered" evidence="6">
    <location>
        <begin position="310"/>
        <end position="442"/>
    </location>
</feature>
<proteinExistence type="inferred from homology"/>
<evidence type="ECO:0000256" key="5">
    <source>
        <dbReference type="SAM" id="Coils"/>
    </source>
</evidence>
<evidence type="ECO:0000256" key="2">
    <source>
        <dbReference type="ARBA" id="ARBA00005885"/>
    </source>
</evidence>
<feature type="coiled-coil region" evidence="5">
    <location>
        <begin position="566"/>
        <end position="599"/>
    </location>
</feature>
<evidence type="ECO:0000313" key="8">
    <source>
        <dbReference type="EMBL" id="KXZ43065.1"/>
    </source>
</evidence>
<comment type="similarity">
    <text evidence="2">Belongs to the TPX2 family.</text>
</comment>
<evidence type="ECO:0000259" key="7">
    <source>
        <dbReference type="Pfam" id="PF06886"/>
    </source>
</evidence>
<organism evidence="8 9">
    <name type="scientific">Gonium pectorale</name>
    <name type="common">Green alga</name>
    <dbReference type="NCBI Taxonomy" id="33097"/>
    <lineage>
        <taxon>Eukaryota</taxon>
        <taxon>Viridiplantae</taxon>
        <taxon>Chlorophyta</taxon>
        <taxon>core chlorophytes</taxon>
        <taxon>Chlorophyceae</taxon>
        <taxon>CS clade</taxon>
        <taxon>Chlamydomonadales</taxon>
        <taxon>Volvocaceae</taxon>
        <taxon>Gonium</taxon>
    </lineage>
</organism>
<gene>
    <name evidence="8" type="ORF">GPECTOR_105g97</name>
</gene>
<dbReference type="Proteomes" id="UP000075714">
    <property type="component" value="Unassembled WGS sequence"/>
</dbReference>
<dbReference type="GO" id="GO:0005856">
    <property type="term" value="C:cytoskeleton"/>
    <property type="evidence" value="ECO:0007669"/>
    <property type="project" value="UniProtKB-SubCell"/>
</dbReference>
<keyword evidence="3" id="KW-0963">Cytoplasm</keyword>
<comment type="caution">
    <text evidence="8">The sequence shown here is derived from an EMBL/GenBank/DDBJ whole genome shotgun (WGS) entry which is preliminary data.</text>
</comment>
<feature type="region of interest" description="Disordered" evidence="6">
    <location>
        <begin position="263"/>
        <end position="296"/>
    </location>
</feature>
<name>A0A150G0U1_GONPE</name>
<keyword evidence="9" id="KW-1185">Reference proteome</keyword>
<sequence length="840" mass="87623">MAAALESREFLASCLRAALEDPDLVDAITDTAMDGGLSATQVASGGISVEQLKDMLFLTSDEAQLFYNVCQAMVKKEADAFRAQHPDTLGLKLRATPSGNVSLRFAFNGQQPAPAVPRLASADASPPLTYAEPPATQQSVTLSSPAASASGLDAAMASQPSSLAEAKPCAVTADPPAAAIIEPQPSGGSFVPHLSWSASVPQQSGAVDEPQISGAVGEPQLPGTAVIQSHPSGTAMELQASSDPAEPEPLVEIIETTTVVVVSRRSLSPRSSKKLLESPMPSIPSLPPLPRPSSSISSIPSLPIAAAAAALATPPPEPTSAATPQTPVSAISSATAAGASTPRPPKPSPSPSGAARPKSAIPKPAQLSLTPEHSSPAVLAATSLAPSPAPSSTSSAKSTPHYLRPTAAHRARTTKEDSPGPLPSVPEEQQHGRAGQDLRRSRSLFDRMASTLLAPTQAFVARVTGRSEEMKAKKQSPVTKASVQLEHLLGSPAGQRVTKPEPFSLAARARGASCMLTTEELRLAEAREKTWKRNPVPKHVHESRPIVPVVRSEPKKPAAIFEPFNLASVELHNKRMEEKRKKEEEEAKAEEEARQFRARAFDSRIAAGPLTPRKPAASPTTVGVAPVFASDARIAHYHEVVEPVKKSKEAEANREKLEAERKAKELEDMSVEDFRKTLEFKARRMPDFSSPFRPDLTQAKPITEASEPQLHTVKRLGAAPSPGGREDKEGPGLGHGCYDGAGYVDPFFASLRKSTSVAFSGGARSSAAATARRSAMVRQSAAAACGRPGGGAGSPGVRGSVGTALQAAIRAAARDAARDLEAAGSASKRRAANVGSPAAA</sequence>
<feature type="compositionally biased region" description="Low complexity" evidence="6">
    <location>
        <begin position="319"/>
        <end position="341"/>
    </location>
</feature>
<evidence type="ECO:0000256" key="3">
    <source>
        <dbReference type="ARBA" id="ARBA00022490"/>
    </source>
</evidence>
<protein>
    <recommendedName>
        <fullName evidence="7">TPX2 C-terminal domain-containing protein</fullName>
    </recommendedName>
</protein>
<feature type="region of interest" description="Disordered" evidence="6">
    <location>
        <begin position="116"/>
        <end position="144"/>
    </location>
</feature>
<comment type="subcellular location">
    <subcellularLocation>
        <location evidence="1">Cytoplasm</location>
        <location evidence="1">Cytoskeleton</location>
    </subcellularLocation>
</comment>
<feature type="compositionally biased region" description="Low complexity" evidence="6">
    <location>
        <begin position="374"/>
        <end position="400"/>
    </location>
</feature>
<reference evidence="9" key="1">
    <citation type="journal article" date="2016" name="Nat. Commun.">
        <title>The Gonium pectorale genome demonstrates co-option of cell cycle regulation during the evolution of multicellularity.</title>
        <authorList>
            <person name="Hanschen E.R."/>
            <person name="Marriage T.N."/>
            <person name="Ferris P.J."/>
            <person name="Hamaji T."/>
            <person name="Toyoda A."/>
            <person name="Fujiyama A."/>
            <person name="Neme R."/>
            <person name="Noguchi H."/>
            <person name="Minakuchi Y."/>
            <person name="Suzuki M."/>
            <person name="Kawai-Toyooka H."/>
            <person name="Smith D.R."/>
            <person name="Sparks H."/>
            <person name="Anderson J."/>
            <person name="Bakaric R."/>
            <person name="Luria V."/>
            <person name="Karger A."/>
            <person name="Kirschner M.W."/>
            <person name="Durand P.M."/>
            <person name="Michod R.E."/>
            <person name="Nozaki H."/>
            <person name="Olson B.J."/>
        </authorList>
    </citation>
    <scope>NUCLEOTIDE SEQUENCE [LARGE SCALE GENOMIC DNA]</scope>
    <source>
        <strain evidence="9">NIES-2863</strain>
    </source>
</reference>
<feature type="domain" description="TPX2 C-terminal" evidence="7">
    <location>
        <begin position="646"/>
        <end position="695"/>
    </location>
</feature>
<feature type="compositionally biased region" description="Pro residues" evidence="6">
    <location>
        <begin position="281"/>
        <end position="291"/>
    </location>
</feature>
<evidence type="ECO:0000313" key="9">
    <source>
        <dbReference type="Proteomes" id="UP000075714"/>
    </source>
</evidence>
<evidence type="ECO:0000256" key="1">
    <source>
        <dbReference type="ARBA" id="ARBA00004245"/>
    </source>
</evidence>
<keyword evidence="4" id="KW-0206">Cytoskeleton</keyword>
<feature type="compositionally biased region" description="Low complexity" evidence="6">
    <location>
        <begin position="351"/>
        <end position="360"/>
    </location>
</feature>
<feature type="region of interest" description="Disordered" evidence="6">
    <location>
        <begin position="686"/>
        <end position="735"/>
    </location>
</feature>
<evidence type="ECO:0000256" key="4">
    <source>
        <dbReference type="ARBA" id="ARBA00023212"/>
    </source>
</evidence>
<feature type="coiled-coil region" evidence="5">
    <location>
        <begin position="645"/>
        <end position="672"/>
    </location>
</feature>
<keyword evidence="5" id="KW-0175">Coiled coil</keyword>
<dbReference type="EMBL" id="LSYV01000105">
    <property type="protein sequence ID" value="KXZ43065.1"/>
    <property type="molecule type" value="Genomic_DNA"/>
</dbReference>
<dbReference type="AlphaFoldDB" id="A0A150G0U1"/>
<dbReference type="InterPro" id="IPR027329">
    <property type="entry name" value="TPX2_C"/>
</dbReference>
<dbReference type="OrthoDB" id="534830at2759"/>
<dbReference type="Pfam" id="PF06886">
    <property type="entry name" value="TPX2"/>
    <property type="match status" value="1"/>
</dbReference>
<accession>A0A150G0U1</accession>
<feature type="region of interest" description="Disordered" evidence="6">
    <location>
        <begin position="818"/>
        <end position="840"/>
    </location>
</feature>
<feature type="compositionally biased region" description="Basic and acidic residues" evidence="6">
    <location>
        <begin position="428"/>
        <end position="442"/>
    </location>
</feature>
<evidence type="ECO:0000256" key="6">
    <source>
        <dbReference type="SAM" id="MobiDB-lite"/>
    </source>
</evidence>